<dbReference type="PANTHER" id="PTHR11005">
    <property type="entry name" value="LYSOSOMAL ACID LIPASE-RELATED"/>
    <property type="match status" value="1"/>
</dbReference>
<dbReference type="Pfam" id="PF04083">
    <property type="entry name" value="Abhydro_lipase"/>
    <property type="match status" value="1"/>
</dbReference>
<comment type="similarity">
    <text evidence="1 7">Belongs to the AB hydrolase superfamily. Lipase family.</text>
</comment>
<keyword evidence="11" id="KW-1185">Reference proteome</keyword>
<evidence type="ECO:0000256" key="4">
    <source>
        <dbReference type="ARBA" id="ARBA00022963"/>
    </source>
</evidence>
<evidence type="ECO:0000259" key="9">
    <source>
        <dbReference type="Pfam" id="PF04083"/>
    </source>
</evidence>
<reference evidence="10 11" key="1">
    <citation type="submission" date="2015-12" db="EMBL/GenBank/DDBJ databases">
        <title>The genome of Folsomia candida.</title>
        <authorList>
            <person name="Faddeeva A."/>
            <person name="Derks M.F."/>
            <person name="Anvar Y."/>
            <person name="Smit S."/>
            <person name="Van Straalen N."/>
            <person name="Roelofs D."/>
        </authorList>
    </citation>
    <scope>NUCLEOTIDE SEQUENCE [LARGE SCALE GENOMIC DNA]</scope>
    <source>
        <strain evidence="10 11">VU population</strain>
        <tissue evidence="10">Whole body</tissue>
    </source>
</reference>
<dbReference type="InterPro" id="IPR006693">
    <property type="entry name" value="AB_hydrolase_lipase"/>
</dbReference>
<comment type="caution">
    <text evidence="10">The sequence shown here is derived from an EMBL/GenBank/DDBJ whole genome shotgun (WGS) entry which is preliminary data.</text>
</comment>
<dbReference type="STRING" id="158441.A0A226EGJ4"/>
<feature type="domain" description="Partial AB-hydrolase lipase" evidence="9">
    <location>
        <begin position="3"/>
        <end position="71"/>
    </location>
</feature>
<dbReference type="InterPro" id="IPR029058">
    <property type="entry name" value="AB_hydrolase_fold"/>
</dbReference>
<evidence type="ECO:0000256" key="1">
    <source>
        <dbReference type="ARBA" id="ARBA00010701"/>
    </source>
</evidence>
<sequence length="394" mass="45548">MLTISDYPLEPHYPETEDGYILTLYRLNINPPISTSGENNEDEVSELKTSDRPPVLLVHGMMCAGTEWLCNSPEKVLPYMLYEQGYDCWIGCLRGTRLTGAKPHVKYTMKQKKYWDFSVDEFGYYDVPAMIDYILEVTHHENLFYVGHSLGATSVIITLSSRPEYNDKIRACAAMTPAIYGEHCRNFFLTKLSAPLYAVFAKSRFFYRRGVCQSSLVELVKKYWPCMPRKDKICSKLFRFYTQSILKIIYKKQLEKERLPQLVEILPGQSSMKMVCQVMQCLFYKKAQAYDYGRNGNMKKYGQSTPPRYNLENVTAPMALYSSDHDYLVGHEDVLRLSNELKNVIKYKKIVGKFYHTDFMIGSDAHKLLYPDVIQVFDKFKLADSAGNNISTKL</sequence>
<feature type="active site" description="Charge relay system" evidence="8">
    <location>
        <position position="326"/>
    </location>
</feature>
<dbReference type="FunFam" id="3.40.50.1820:FF:000057">
    <property type="entry name" value="Lipase"/>
    <property type="match status" value="1"/>
</dbReference>
<keyword evidence="3 7" id="KW-0378">Hydrolase</keyword>
<feature type="active site" description="Nucleophile" evidence="8">
    <location>
        <position position="149"/>
    </location>
</feature>
<evidence type="ECO:0000256" key="2">
    <source>
        <dbReference type="ARBA" id="ARBA00022729"/>
    </source>
</evidence>
<keyword evidence="2" id="KW-0732">Signal</keyword>
<dbReference type="PIRSF" id="PIRSF000862">
    <property type="entry name" value="Steryl_ester_lip"/>
    <property type="match status" value="1"/>
</dbReference>
<dbReference type="InterPro" id="IPR025483">
    <property type="entry name" value="Lipase_euk"/>
</dbReference>
<name>A0A226EGJ4_FOLCA</name>
<dbReference type="GO" id="GO:0016042">
    <property type="term" value="P:lipid catabolic process"/>
    <property type="evidence" value="ECO:0007669"/>
    <property type="project" value="UniProtKB-KW"/>
</dbReference>
<evidence type="ECO:0000256" key="6">
    <source>
        <dbReference type="ARBA" id="ARBA00023180"/>
    </source>
</evidence>
<evidence type="ECO:0000256" key="5">
    <source>
        <dbReference type="ARBA" id="ARBA00023098"/>
    </source>
</evidence>
<evidence type="ECO:0000256" key="8">
    <source>
        <dbReference type="PIRSR" id="PIRSR000862-1"/>
    </source>
</evidence>
<evidence type="ECO:0000313" key="11">
    <source>
        <dbReference type="Proteomes" id="UP000198287"/>
    </source>
</evidence>
<protein>
    <recommendedName>
        <fullName evidence="7">Lipase</fullName>
    </recommendedName>
</protein>
<evidence type="ECO:0000256" key="3">
    <source>
        <dbReference type="ARBA" id="ARBA00022801"/>
    </source>
</evidence>
<dbReference type="Proteomes" id="UP000198287">
    <property type="component" value="Unassembled WGS sequence"/>
</dbReference>
<dbReference type="OrthoDB" id="9974421at2759"/>
<keyword evidence="4 7" id="KW-0442">Lipid degradation</keyword>
<dbReference type="SUPFAM" id="SSF53474">
    <property type="entry name" value="alpha/beta-Hydrolases"/>
    <property type="match status" value="1"/>
</dbReference>
<proteinExistence type="inferred from homology"/>
<dbReference type="Gene3D" id="3.40.50.1820">
    <property type="entry name" value="alpha/beta hydrolase"/>
    <property type="match status" value="1"/>
</dbReference>
<evidence type="ECO:0000313" key="10">
    <source>
        <dbReference type="EMBL" id="OXA55776.1"/>
    </source>
</evidence>
<feature type="active site" description="Charge relay system" evidence="8">
    <location>
        <position position="356"/>
    </location>
</feature>
<accession>A0A226EGJ4</accession>
<dbReference type="EMBL" id="LNIX01000004">
    <property type="protein sequence ID" value="OXA55776.1"/>
    <property type="molecule type" value="Genomic_DNA"/>
</dbReference>
<keyword evidence="6" id="KW-0325">Glycoprotein</keyword>
<gene>
    <name evidence="10" type="ORF">Fcan01_09952</name>
</gene>
<evidence type="ECO:0000256" key="7">
    <source>
        <dbReference type="PIRNR" id="PIRNR000862"/>
    </source>
</evidence>
<dbReference type="GO" id="GO:0016788">
    <property type="term" value="F:hydrolase activity, acting on ester bonds"/>
    <property type="evidence" value="ECO:0007669"/>
    <property type="project" value="InterPro"/>
</dbReference>
<dbReference type="AlphaFoldDB" id="A0A226EGJ4"/>
<organism evidence="10 11">
    <name type="scientific">Folsomia candida</name>
    <name type="common">Springtail</name>
    <dbReference type="NCBI Taxonomy" id="158441"/>
    <lineage>
        <taxon>Eukaryota</taxon>
        <taxon>Metazoa</taxon>
        <taxon>Ecdysozoa</taxon>
        <taxon>Arthropoda</taxon>
        <taxon>Hexapoda</taxon>
        <taxon>Collembola</taxon>
        <taxon>Entomobryomorpha</taxon>
        <taxon>Isotomoidea</taxon>
        <taxon>Isotomidae</taxon>
        <taxon>Proisotominae</taxon>
        <taxon>Folsomia</taxon>
    </lineage>
</organism>
<keyword evidence="5" id="KW-0443">Lipid metabolism</keyword>
<dbReference type="OMA" id="EVTHHEN"/>